<feature type="transmembrane region" description="Helical" evidence="5">
    <location>
        <begin position="184"/>
        <end position="205"/>
    </location>
</feature>
<feature type="transmembrane region" description="Helical" evidence="5">
    <location>
        <begin position="12"/>
        <end position="41"/>
    </location>
</feature>
<protein>
    <recommendedName>
        <fullName evidence="5">Probable membrane transporter protein</fullName>
    </recommendedName>
</protein>
<evidence type="ECO:0000256" key="4">
    <source>
        <dbReference type="ARBA" id="ARBA00023136"/>
    </source>
</evidence>
<keyword evidence="2 5" id="KW-0812">Transmembrane</keyword>
<evidence type="ECO:0000313" key="6">
    <source>
        <dbReference type="EMBL" id="QPM89998.1"/>
    </source>
</evidence>
<dbReference type="Proteomes" id="UP000283786">
    <property type="component" value="Chromosome"/>
</dbReference>
<evidence type="ECO:0000256" key="3">
    <source>
        <dbReference type="ARBA" id="ARBA00022989"/>
    </source>
</evidence>
<dbReference type="KEGG" id="palw:PSAL_012290"/>
<feature type="transmembrane region" description="Helical" evidence="5">
    <location>
        <begin position="114"/>
        <end position="131"/>
    </location>
</feature>
<evidence type="ECO:0000256" key="1">
    <source>
        <dbReference type="ARBA" id="ARBA00004141"/>
    </source>
</evidence>
<reference evidence="6 7" key="1">
    <citation type="submission" date="2020-08" db="EMBL/GenBank/DDBJ databases">
        <title>Genome sequence of Rhodobacteraceae bacterium Lw-13e.</title>
        <authorList>
            <person name="Poehlein A."/>
            <person name="Wolter L."/>
            <person name="Daniel R."/>
            <person name="Brinkhoff T."/>
        </authorList>
    </citation>
    <scope>NUCLEOTIDE SEQUENCE [LARGE SCALE GENOMIC DNA]</scope>
    <source>
        <strain evidence="6 7">Lw-13e</strain>
    </source>
</reference>
<feature type="transmembrane region" description="Helical" evidence="5">
    <location>
        <begin position="151"/>
        <end position="177"/>
    </location>
</feature>
<name>A0A418SC87_9RHOB</name>
<sequence length="274" mass="28534">MENIGLLMSLLGVLIVIGAVAGVLAGLLGVGGGIVLVPAFFYTFQSLGYDSPALMQLCLGTSLATIVVTSMRSIASHNRKGAVDWTILRTWAPGIIIGALLGVLVASQLRSAELQVMFGCIGLLISLYMAFGKSEWQISDQMPGIVTRSVLSPIVGFLSAMMGIGGGSFGVPIMTLYGRPIHRAVATAAGFGLTIAVPSVIGFLLVKVPEGAFPPGSVGAVNLPAFLVVICMTTLTAPLGAKLAHATDPKPLKRFFAGFLFLVALNMLRKAWFG</sequence>
<dbReference type="RefSeq" id="WP_119840630.1">
    <property type="nucleotide sequence ID" value="NZ_CP060436.1"/>
</dbReference>
<accession>A0A418SC87</accession>
<dbReference type="AlphaFoldDB" id="A0A418SC87"/>
<keyword evidence="4 5" id="KW-0472">Membrane</keyword>
<feature type="transmembrane region" description="Helical" evidence="5">
    <location>
        <begin position="255"/>
        <end position="273"/>
    </location>
</feature>
<dbReference type="InterPro" id="IPR002781">
    <property type="entry name" value="TM_pro_TauE-like"/>
</dbReference>
<gene>
    <name evidence="6" type="ORF">PSAL_012290</name>
</gene>
<keyword evidence="3 5" id="KW-1133">Transmembrane helix</keyword>
<organism evidence="6 7">
    <name type="scientific">Pseudooceanicola algae</name>
    <dbReference type="NCBI Taxonomy" id="1537215"/>
    <lineage>
        <taxon>Bacteria</taxon>
        <taxon>Pseudomonadati</taxon>
        <taxon>Pseudomonadota</taxon>
        <taxon>Alphaproteobacteria</taxon>
        <taxon>Rhodobacterales</taxon>
        <taxon>Paracoccaceae</taxon>
        <taxon>Pseudooceanicola</taxon>
    </lineage>
</organism>
<dbReference type="GO" id="GO:0005886">
    <property type="term" value="C:plasma membrane"/>
    <property type="evidence" value="ECO:0007669"/>
    <property type="project" value="UniProtKB-SubCell"/>
</dbReference>
<keyword evidence="5" id="KW-1003">Cell membrane</keyword>
<dbReference type="PANTHER" id="PTHR43483">
    <property type="entry name" value="MEMBRANE TRANSPORTER PROTEIN HI_0806-RELATED"/>
    <property type="match status" value="1"/>
</dbReference>
<feature type="transmembrane region" description="Helical" evidence="5">
    <location>
        <begin position="53"/>
        <end position="75"/>
    </location>
</feature>
<proteinExistence type="inferred from homology"/>
<keyword evidence="7" id="KW-1185">Reference proteome</keyword>
<feature type="transmembrane region" description="Helical" evidence="5">
    <location>
        <begin position="225"/>
        <end position="243"/>
    </location>
</feature>
<evidence type="ECO:0000256" key="2">
    <source>
        <dbReference type="ARBA" id="ARBA00022692"/>
    </source>
</evidence>
<dbReference type="EMBL" id="CP060436">
    <property type="protein sequence ID" value="QPM89998.1"/>
    <property type="molecule type" value="Genomic_DNA"/>
</dbReference>
<evidence type="ECO:0000256" key="5">
    <source>
        <dbReference type="RuleBase" id="RU363041"/>
    </source>
</evidence>
<dbReference type="OrthoDB" id="457670at2"/>
<dbReference type="Pfam" id="PF01925">
    <property type="entry name" value="TauE"/>
    <property type="match status" value="1"/>
</dbReference>
<comment type="subcellular location">
    <subcellularLocation>
        <location evidence="5">Cell membrane</location>
        <topology evidence="5">Multi-pass membrane protein</topology>
    </subcellularLocation>
    <subcellularLocation>
        <location evidence="1">Membrane</location>
        <topology evidence="1">Multi-pass membrane protein</topology>
    </subcellularLocation>
</comment>
<dbReference type="PANTHER" id="PTHR43483:SF3">
    <property type="entry name" value="MEMBRANE TRANSPORTER PROTEIN HI_0806-RELATED"/>
    <property type="match status" value="1"/>
</dbReference>
<feature type="transmembrane region" description="Helical" evidence="5">
    <location>
        <begin position="87"/>
        <end position="107"/>
    </location>
</feature>
<evidence type="ECO:0000313" key="7">
    <source>
        <dbReference type="Proteomes" id="UP000283786"/>
    </source>
</evidence>
<comment type="similarity">
    <text evidence="5">Belongs to the 4-toluene sulfonate uptake permease (TSUP) (TC 2.A.102) family.</text>
</comment>